<dbReference type="PROSITE" id="PS50887">
    <property type="entry name" value="GGDEF"/>
    <property type="match status" value="1"/>
</dbReference>
<dbReference type="Proteomes" id="UP000678276">
    <property type="component" value="Unassembled WGS sequence"/>
</dbReference>
<dbReference type="InterPro" id="IPR001633">
    <property type="entry name" value="EAL_dom"/>
</dbReference>
<dbReference type="InterPro" id="IPR003018">
    <property type="entry name" value="GAF"/>
</dbReference>
<dbReference type="Pfam" id="PF00990">
    <property type="entry name" value="GGDEF"/>
    <property type="match status" value="1"/>
</dbReference>
<dbReference type="Pfam" id="PF01590">
    <property type="entry name" value="GAF"/>
    <property type="match status" value="1"/>
</dbReference>
<dbReference type="Gene3D" id="3.30.70.270">
    <property type="match status" value="1"/>
</dbReference>
<dbReference type="PROSITE" id="PS50883">
    <property type="entry name" value="EAL"/>
    <property type="match status" value="1"/>
</dbReference>
<dbReference type="InterPro" id="IPR029787">
    <property type="entry name" value="Nucleotide_cyclase"/>
</dbReference>
<sequence>MAPVNSNDSARLAQVERYRKSGALGGEKLVRFVNLTASIFGFENALISTHHEHLQICHVRAGKLGATLPRERTICRVPVESGETLVVHDLTKDERFKDIPEVVGNPSLRFYAGAPLIAPSGHCIGALCLLDTKPRQFSHKDTQLLTELACFAIEHMELVRVTEEAKYDPLTGLRNRPFLLAAIQASIDAGNASSVLLIDLDGFKEINDSLGHACGDEALTEVAERLGEFAGDCRVIARLGGDEFVIFLDGEADPIAASKVARAVVARLAEPFTVRGYVVHFGASVGVALRTVEAEAIQILGNADLAMYQAKQEGRNCYRHFTRDMRNVALERGNVVLEMQDAWEGGSFELYYQPIVRLSDGAWTGAEALLRWNYPYRGVLPPAMFLPILEKSHLAVDVGGWVIDEACRQVAIWRKRFAPDFKIAVNLFALQFNCQTLVDRVCGALARHGLPPAALQLELTERIILAEDPRILEQVRQLRAMGVGIAFDDFGTGFASLAALRHYPVSCIKIDRSFISGIGGSAADRTIVNSLIGLSRSLSLETVAEGIETSEQRAIMAEQEGLDAQGFLFAKPQPASLLEAVWSCQGDEFEAKLRA</sequence>
<feature type="domain" description="GGDEF" evidence="2">
    <location>
        <begin position="191"/>
        <end position="323"/>
    </location>
</feature>
<reference evidence="3 4" key="1">
    <citation type="submission" date="2021-04" db="EMBL/GenBank/DDBJ databases">
        <title>Whole genome sequence of Jiella sp. KSK16Y-1.</title>
        <authorList>
            <person name="Tuo L."/>
        </authorList>
    </citation>
    <scope>NUCLEOTIDE SEQUENCE [LARGE SCALE GENOMIC DNA]</scope>
    <source>
        <strain evidence="3 4">KSK16Y-1</strain>
    </source>
</reference>
<dbReference type="SMART" id="SM00267">
    <property type="entry name" value="GGDEF"/>
    <property type="match status" value="1"/>
</dbReference>
<dbReference type="Gene3D" id="3.30.450.40">
    <property type="match status" value="1"/>
</dbReference>
<dbReference type="SUPFAM" id="SSF55781">
    <property type="entry name" value="GAF domain-like"/>
    <property type="match status" value="1"/>
</dbReference>
<dbReference type="CDD" id="cd01948">
    <property type="entry name" value="EAL"/>
    <property type="match status" value="1"/>
</dbReference>
<dbReference type="CDD" id="cd01949">
    <property type="entry name" value="GGDEF"/>
    <property type="match status" value="1"/>
</dbReference>
<organism evidence="3 4">
    <name type="scientific">Jiella mangrovi</name>
    <dbReference type="NCBI Taxonomy" id="2821407"/>
    <lineage>
        <taxon>Bacteria</taxon>
        <taxon>Pseudomonadati</taxon>
        <taxon>Pseudomonadota</taxon>
        <taxon>Alphaproteobacteria</taxon>
        <taxon>Hyphomicrobiales</taxon>
        <taxon>Aurantimonadaceae</taxon>
        <taxon>Jiella</taxon>
    </lineage>
</organism>
<keyword evidence="4" id="KW-1185">Reference proteome</keyword>
<dbReference type="RefSeq" id="WP_209595918.1">
    <property type="nucleotide sequence ID" value="NZ_JAGJCF010000015.1"/>
</dbReference>
<dbReference type="InterPro" id="IPR000160">
    <property type="entry name" value="GGDEF_dom"/>
</dbReference>
<dbReference type="InterPro" id="IPR043128">
    <property type="entry name" value="Rev_trsase/Diguanyl_cyclase"/>
</dbReference>
<dbReference type="SUPFAM" id="SSF141868">
    <property type="entry name" value="EAL domain-like"/>
    <property type="match status" value="1"/>
</dbReference>
<dbReference type="InterPro" id="IPR029016">
    <property type="entry name" value="GAF-like_dom_sf"/>
</dbReference>
<dbReference type="SMART" id="SM00052">
    <property type="entry name" value="EAL"/>
    <property type="match status" value="1"/>
</dbReference>
<dbReference type="InterPro" id="IPR052155">
    <property type="entry name" value="Biofilm_reg_signaling"/>
</dbReference>
<evidence type="ECO:0000313" key="4">
    <source>
        <dbReference type="Proteomes" id="UP000678276"/>
    </source>
</evidence>
<dbReference type="Pfam" id="PF00563">
    <property type="entry name" value="EAL"/>
    <property type="match status" value="1"/>
</dbReference>
<proteinExistence type="predicted"/>
<evidence type="ECO:0000259" key="1">
    <source>
        <dbReference type="PROSITE" id="PS50883"/>
    </source>
</evidence>
<dbReference type="SMART" id="SM00065">
    <property type="entry name" value="GAF"/>
    <property type="match status" value="1"/>
</dbReference>
<dbReference type="PANTHER" id="PTHR44757">
    <property type="entry name" value="DIGUANYLATE CYCLASE DGCP"/>
    <property type="match status" value="1"/>
</dbReference>
<comment type="caution">
    <text evidence="3">The sequence shown here is derived from an EMBL/GenBank/DDBJ whole genome shotgun (WGS) entry which is preliminary data.</text>
</comment>
<evidence type="ECO:0000313" key="3">
    <source>
        <dbReference type="EMBL" id="MBP0617296.1"/>
    </source>
</evidence>
<name>A0ABS4BKV0_9HYPH</name>
<evidence type="ECO:0000259" key="2">
    <source>
        <dbReference type="PROSITE" id="PS50887"/>
    </source>
</evidence>
<dbReference type="Gene3D" id="3.20.20.450">
    <property type="entry name" value="EAL domain"/>
    <property type="match status" value="1"/>
</dbReference>
<dbReference type="InterPro" id="IPR035919">
    <property type="entry name" value="EAL_sf"/>
</dbReference>
<protein>
    <submittedName>
        <fullName evidence="3">Sensor domain-containing phosphodiesterase</fullName>
    </submittedName>
</protein>
<dbReference type="SUPFAM" id="SSF55073">
    <property type="entry name" value="Nucleotide cyclase"/>
    <property type="match status" value="1"/>
</dbReference>
<feature type="domain" description="EAL" evidence="1">
    <location>
        <begin position="332"/>
        <end position="586"/>
    </location>
</feature>
<gene>
    <name evidence="3" type="ORF">J6595_17050</name>
</gene>
<dbReference type="PANTHER" id="PTHR44757:SF2">
    <property type="entry name" value="BIOFILM ARCHITECTURE MAINTENANCE PROTEIN MBAA"/>
    <property type="match status" value="1"/>
</dbReference>
<dbReference type="NCBIfam" id="TIGR00254">
    <property type="entry name" value="GGDEF"/>
    <property type="match status" value="1"/>
</dbReference>
<accession>A0ABS4BKV0</accession>
<dbReference type="EMBL" id="JAGJCF010000015">
    <property type="protein sequence ID" value="MBP0617296.1"/>
    <property type="molecule type" value="Genomic_DNA"/>
</dbReference>